<accession>A0A4R0YUG1</accession>
<dbReference type="Gene3D" id="3.40.190.290">
    <property type="match status" value="1"/>
</dbReference>
<organism evidence="3 4">
    <name type="scientific">Dyella soli</name>
    <dbReference type="NCBI Taxonomy" id="522319"/>
    <lineage>
        <taxon>Bacteria</taxon>
        <taxon>Pseudomonadati</taxon>
        <taxon>Pseudomonadota</taxon>
        <taxon>Gammaproteobacteria</taxon>
        <taxon>Lysobacterales</taxon>
        <taxon>Rhodanobacteraceae</taxon>
        <taxon>Dyella</taxon>
    </lineage>
</organism>
<dbReference type="GO" id="GO:0043565">
    <property type="term" value="F:sequence-specific DNA binding"/>
    <property type="evidence" value="ECO:0007669"/>
    <property type="project" value="TreeGrafter"/>
</dbReference>
<reference evidence="3 4" key="1">
    <citation type="submission" date="2019-02" db="EMBL/GenBank/DDBJ databases">
        <title>Dyella amyloliquefaciens sp. nov., isolated from forest soil.</title>
        <authorList>
            <person name="Gao Z.-H."/>
            <person name="Qiu L.-H."/>
        </authorList>
    </citation>
    <scope>NUCLEOTIDE SEQUENCE [LARGE SCALE GENOMIC DNA]</scope>
    <source>
        <strain evidence="3 4">KACC 12747</strain>
    </source>
</reference>
<protein>
    <submittedName>
        <fullName evidence="3">LysR family transcriptional regulator</fullName>
    </submittedName>
</protein>
<dbReference type="InterPro" id="IPR058163">
    <property type="entry name" value="LysR-type_TF_proteobact-type"/>
</dbReference>
<evidence type="ECO:0000259" key="2">
    <source>
        <dbReference type="Pfam" id="PF03466"/>
    </source>
</evidence>
<proteinExistence type="inferred from homology"/>
<name>A0A4R0YUG1_9GAMM</name>
<sequence length="319" mass="34505">MSIGACRVNPYAFAAQIQEQWLPTASAWVITPPEPTRAMRMPGTRGVFAASPAAPAREQMTKPRLIQRSSLRFVVKEIGAEFHRHALAMLVETDAAESVVRRRTAEPCGTIRFTCSVSFARLALADLIPRLMATYPRVRIVQHATNRFVDLVQEGFDLCLRAHTDPLPDSSLVRRAIARIPWHLFAGPSYPARNGTPSKPDELSAHDGIALGVGLESYAWRLRDARPGAEVVALPFAPSLVSDDMATLKAAACAGLGIVALPGFVGTAEVTQGQLVRVLPHWLAGLATMSVLIPSRRGRLPAVSAFVDFLAEHVPAAVQ</sequence>
<dbReference type="InterPro" id="IPR005119">
    <property type="entry name" value="LysR_subst-bd"/>
</dbReference>
<dbReference type="AlphaFoldDB" id="A0A4R0YUG1"/>
<dbReference type="GO" id="GO:0003700">
    <property type="term" value="F:DNA-binding transcription factor activity"/>
    <property type="evidence" value="ECO:0007669"/>
    <property type="project" value="TreeGrafter"/>
</dbReference>
<dbReference type="SUPFAM" id="SSF53850">
    <property type="entry name" value="Periplasmic binding protein-like II"/>
    <property type="match status" value="1"/>
</dbReference>
<dbReference type="Proteomes" id="UP000291822">
    <property type="component" value="Unassembled WGS sequence"/>
</dbReference>
<dbReference type="CDD" id="cd08422">
    <property type="entry name" value="PBP2_CrgA_like"/>
    <property type="match status" value="1"/>
</dbReference>
<dbReference type="PANTHER" id="PTHR30537">
    <property type="entry name" value="HTH-TYPE TRANSCRIPTIONAL REGULATOR"/>
    <property type="match status" value="1"/>
</dbReference>
<evidence type="ECO:0000313" key="3">
    <source>
        <dbReference type="EMBL" id="TCI10563.1"/>
    </source>
</evidence>
<dbReference type="Pfam" id="PF03466">
    <property type="entry name" value="LysR_substrate"/>
    <property type="match status" value="1"/>
</dbReference>
<gene>
    <name evidence="3" type="ORF">EZM97_16995</name>
</gene>
<keyword evidence="4" id="KW-1185">Reference proteome</keyword>
<dbReference type="PANTHER" id="PTHR30537:SF31">
    <property type="entry name" value="TRANSCRIPTIONAL REGULATOR, LYSR FAMILY"/>
    <property type="match status" value="1"/>
</dbReference>
<feature type="domain" description="LysR substrate-binding" evidence="2">
    <location>
        <begin position="105"/>
        <end position="314"/>
    </location>
</feature>
<dbReference type="GO" id="GO:0006351">
    <property type="term" value="P:DNA-templated transcription"/>
    <property type="evidence" value="ECO:0007669"/>
    <property type="project" value="TreeGrafter"/>
</dbReference>
<comment type="caution">
    <text evidence="3">The sequence shown here is derived from an EMBL/GenBank/DDBJ whole genome shotgun (WGS) entry which is preliminary data.</text>
</comment>
<comment type="similarity">
    <text evidence="1">Belongs to the LysR transcriptional regulatory family.</text>
</comment>
<dbReference type="EMBL" id="SJTG01000002">
    <property type="protein sequence ID" value="TCI10563.1"/>
    <property type="molecule type" value="Genomic_DNA"/>
</dbReference>
<dbReference type="RefSeq" id="WP_131408703.1">
    <property type="nucleotide sequence ID" value="NZ_SJTG01000002.1"/>
</dbReference>
<evidence type="ECO:0000256" key="1">
    <source>
        <dbReference type="ARBA" id="ARBA00009437"/>
    </source>
</evidence>
<evidence type="ECO:0000313" key="4">
    <source>
        <dbReference type="Proteomes" id="UP000291822"/>
    </source>
</evidence>